<dbReference type="InterPro" id="IPR038330">
    <property type="entry name" value="TspO/MBR-related_sf"/>
</dbReference>
<comment type="similarity">
    <text evidence="2">Belongs to the TspO/BZRP family.</text>
</comment>
<dbReference type="GO" id="GO:0033013">
    <property type="term" value="P:tetrapyrrole metabolic process"/>
    <property type="evidence" value="ECO:0007669"/>
    <property type="project" value="UniProtKB-ARBA"/>
</dbReference>
<feature type="transmembrane region" description="Helical" evidence="6">
    <location>
        <begin position="20"/>
        <end position="40"/>
    </location>
</feature>
<dbReference type="EMBL" id="UYWW01001662">
    <property type="protein sequence ID" value="VDM10825.1"/>
    <property type="molecule type" value="Genomic_DNA"/>
</dbReference>
<evidence type="ECO:0000256" key="6">
    <source>
        <dbReference type="SAM" id="Phobius"/>
    </source>
</evidence>
<gene>
    <name evidence="7" type="ORF">WBA_LOCUS4211</name>
</gene>
<dbReference type="Proteomes" id="UP000270924">
    <property type="component" value="Unassembled WGS sequence"/>
</dbReference>
<keyword evidence="3 6" id="KW-0812">Transmembrane</keyword>
<dbReference type="PANTHER" id="PTHR10057:SF0">
    <property type="entry name" value="TRANSLOCATOR PROTEIN"/>
    <property type="match status" value="1"/>
</dbReference>
<sequence>MKMRRFGIEPIWTSQDTRNAILASLIPGATAFTAFAVFANDRSVVDWWTHAKKPNWAPKDPLVYSLFDIVTLSPLGYASYLVYKNGGGECLHYTDTKVALGLYGLNAIFALTTIPLIKKRNFTFLFRNTVLLNATAIGAAFAFYKIDKTAGQLLLPYAIWTGFYAFLTYSMSKENASEH</sequence>
<protein>
    <recommendedName>
        <fullName evidence="9">TspO/MBR family protein</fullName>
    </recommendedName>
</protein>
<dbReference type="FunCoup" id="A0A3P7FNG7">
    <property type="interactions" value="263"/>
</dbReference>
<keyword evidence="4 6" id="KW-1133">Transmembrane helix</keyword>
<dbReference type="CDD" id="cd15904">
    <property type="entry name" value="TSPO_MBR"/>
    <property type="match status" value="1"/>
</dbReference>
<evidence type="ECO:0000256" key="3">
    <source>
        <dbReference type="ARBA" id="ARBA00022692"/>
    </source>
</evidence>
<accession>A0A3P7FNG7</accession>
<feature type="transmembrane region" description="Helical" evidence="6">
    <location>
        <begin position="124"/>
        <end position="144"/>
    </location>
</feature>
<feature type="transmembrane region" description="Helical" evidence="6">
    <location>
        <begin position="100"/>
        <end position="117"/>
    </location>
</feature>
<evidence type="ECO:0000313" key="7">
    <source>
        <dbReference type="EMBL" id="VDM10825.1"/>
    </source>
</evidence>
<evidence type="ECO:0000256" key="5">
    <source>
        <dbReference type="ARBA" id="ARBA00023136"/>
    </source>
</evidence>
<dbReference type="Pfam" id="PF03073">
    <property type="entry name" value="TspO_MBR"/>
    <property type="match status" value="1"/>
</dbReference>
<keyword evidence="5 6" id="KW-0472">Membrane</keyword>
<dbReference type="GO" id="GO:0005741">
    <property type="term" value="C:mitochondrial outer membrane"/>
    <property type="evidence" value="ECO:0007669"/>
    <property type="project" value="TreeGrafter"/>
</dbReference>
<evidence type="ECO:0000313" key="8">
    <source>
        <dbReference type="Proteomes" id="UP000270924"/>
    </source>
</evidence>
<evidence type="ECO:0000256" key="4">
    <source>
        <dbReference type="ARBA" id="ARBA00022989"/>
    </source>
</evidence>
<evidence type="ECO:0008006" key="9">
    <source>
        <dbReference type="Google" id="ProtNLM"/>
    </source>
</evidence>
<proteinExistence type="inferred from homology"/>
<evidence type="ECO:0000256" key="2">
    <source>
        <dbReference type="ARBA" id="ARBA00007524"/>
    </source>
</evidence>
<organism evidence="7 8">
    <name type="scientific">Wuchereria bancrofti</name>
    <dbReference type="NCBI Taxonomy" id="6293"/>
    <lineage>
        <taxon>Eukaryota</taxon>
        <taxon>Metazoa</taxon>
        <taxon>Ecdysozoa</taxon>
        <taxon>Nematoda</taxon>
        <taxon>Chromadorea</taxon>
        <taxon>Rhabditida</taxon>
        <taxon>Spirurina</taxon>
        <taxon>Spiruromorpha</taxon>
        <taxon>Filarioidea</taxon>
        <taxon>Onchocercidae</taxon>
        <taxon>Wuchereria</taxon>
    </lineage>
</organism>
<dbReference type="OrthoDB" id="8841220at2759"/>
<dbReference type="Gene3D" id="1.20.1260.100">
    <property type="entry name" value="TspO/MBR protein"/>
    <property type="match status" value="1"/>
</dbReference>
<dbReference type="PANTHER" id="PTHR10057">
    <property type="entry name" value="PERIPHERAL-TYPE BENZODIAZEPINE RECEPTOR"/>
    <property type="match status" value="1"/>
</dbReference>
<feature type="transmembrane region" description="Helical" evidence="6">
    <location>
        <begin position="61"/>
        <end position="80"/>
    </location>
</feature>
<comment type="subcellular location">
    <subcellularLocation>
        <location evidence="1">Membrane</location>
        <topology evidence="1">Multi-pass membrane protein</topology>
    </subcellularLocation>
</comment>
<feature type="transmembrane region" description="Helical" evidence="6">
    <location>
        <begin position="150"/>
        <end position="169"/>
    </location>
</feature>
<dbReference type="InterPro" id="IPR004307">
    <property type="entry name" value="TspO_MBR"/>
</dbReference>
<reference evidence="7 8" key="1">
    <citation type="submission" date="2018-11" db="EMBL/GenBank/DDBJ databases">
        <authorList>
            <consortium name="Pathogen Informatics"/>
        </authorList>
    </citation>
    <scope>NUCLEOTIDE SEQUENCE [LARGE SCALE GENOMIC DNA]</scope>
</reference>
<keyword evidence="8" id="KW-1185">Reference proteome</keyword>
<dbReference type="AlphaFoldDB" id="A0A3P7FNG7"/>
<dbReference type="InParanoid" id="A0A3P7FNG7"/>
<name>A0A3P7FNG7_WUCBA</name>
<evidence type="ECO:0000256" key="1">
    <source>
        <dbReference type="ARBA" id="ARBA00004141"/>
    </source>
</evidence>